<comment type="caution">
    <text evidence="1">The sequence shown here is derived from an EMBL/GenBank/DDBJ whole genome shotgun (WGS) entry which is preliminary data.</text>
</comment>
<sequence>MKKRLRAADCSGTGILVVHGKSALDAQTREVLSTLENLRLLYAESLHAKCYFNERQLVLSTMNLYAYSQRNNREMGIRVRKQGGNEIYSEVLEEVRSIAESAEPQTV</sequence>
<dbReference type="Proteomes" id="UP001155027">
    <property type="component" value="Unassembled WGS sequence"/>
</dbReference>
<proteinExistence type="predicted"/>
<organism evidence="1 2">
    <name type="scientific">Salinibacter ruber</name>
    <dbReference type="NCBI Taxonomy" id="146919"/>
    <lineage>
        <taxon>Bacteria</taxon>
        <taxon>Pseudomonadati</taxon>
        <taxon>Rhodothermota</taxon>
        <taxon>Rhodothermia</taxon>
        <taxon>Rhodothermales</taxon>
        <taxon>Salinibacteraceae</taxon>
        <taxon>Salinibacter</taxon>
    </lineage>
</organism>
<gene>
    <name evidence="1" type="ORF">GGP71_003188</name>
</gene>
<dbReference type="AlphaFoldDB" id="A0A9X2Q2I1"/>
<protein>
    <recommendedName>
        <fullName evidence="3">Phospholipase D-like domain-containing protein</fullName>
    </recommendedName>
</protein>
<dbReference type="EMBL" id="JANUAU010000015">
    <property type="protein sequence ID" value="MCS3679239.1"/>
    <property type="molecule type" value="Genomic_DNA"/>
</dbReference>
<evidence type="ECO:0000313" key="2">
    <source>
        <dbReference type="Proteomes" id="UP001155027"/>
    </source>
</evidence>
<accession>A0A9X2Q2I1</accession>
<name>A0A9X2Q2I1_9BACT</name>
<evidence type="ECO:0008006" key="3">
    <source>
        <dbReference type="Google" id="ProtNLM"/>
    </source>
</evidence>
<evidence type="ECO:0000313" key="1">
    <source>
        <dbReference type="EMBL" id="MCS3679239.1"/>
    </source>
</evidence>
<reference evidence="1" key="1">
    <citation type="submission" date="2022-08" db="EMBL/GenBank/DDBJ databases">
        <title>Genomic Encyclopedia of Type Strains, Phase V (KMG-V): Genome sequencing to study the core and pangenomes of soil and plant-associated prokaryotes.</title>
        <authorList>
            <person name="Whitman W."/>
        </authorList>
    </citation>
    <scope>NUCLEOTIDE SEQUENCE</scope>
    <source>
        <strain evidence="1">0</strain>
    </source>
</reference>